<sequence length="561" mass="62535">MFRSLLACAFILTSASASAQTDQSGAPLAPEQRAVTLDTADVAIEVFPDAQAITGVSTLNFVAKDRLDRLVVDLDDNYAVGSIAINGNELPKGSWTNCDGRMTIALAAPIAAGTRFAATIRYAGKPHVATRPPWFDGIIWEKTPQGAPWIATTAQFSGCDLYFPCIDYPTYEPQRLDLHLTVPQGLKAPSNGVLVGVDTLPDGRTTWNWRARNPTLYGVALNIAPYVELSGSYRSRYGNQIPMFYWHLPGREAQAAKLFAEFAPTLDFFESVIGPYPFADQKLGVVETPHKGMEHQTINAYGNDYAKTPFGFDDLFQHEFSHEWFANQLTVANWDDFWLHEGYGAYMQPLYGRWREGEAVYATMMHESRRGIRNRFPVVSGSPKSATDVYRPETGPAGDIYVKGAWVLHTLRNLIGDKAFFDLTRLAVYGRTDPRPGNFKPVYRTTPEYIAYARQVTGQDLQWFFDVYLYQAALPELVQTRTGDRLVVEWKAPNAKPFPLPVEISIDGNVRKLPMTGGRAVLTVPAAAHVVLDPNSRTLRKSAIIDDYQAWQAAQYRNQGN</sequence>
<evidence type="ECO:0000256" key="9">
    <source>
        <dbReference type="ARBA" id="ARBA00022723"/>
    </source>
</evidence>
<evidence type="ECO:0000256" key="11">
    <source>
        <dbReference type="ARBA" id="ARBA00022833"/>
    </source>
</evidence>
<evidence type="ECO:0000256" key="2">
    <source>
        <dbReference type="ARBA" id="ARBA00001947"/>
    </source>
</evidence>
<dbReference type="InterPro" id="IPR001930">
    <property type="entry name" value="Peptidase_M1"/>
</dbReference>
<protein>
    <recommendedName>
        <fullName evidence="6">Aminopeptidase N</fullName>
        <ecNumber evidence="5">3.4.11.2</ecNumber>
    </recommendedName>
</protein>
<evidence type="ECO:0000313" key="15">
    <source>
        <dbReference type="EMBL" id="NIJ25093.1"/>
    </source>
</evidence>
<dbReference type="Gene3D" id="2.60.40.1730">
    <property type="entry name" value="tricorn interacting facor f3 domain"/>
    <property type="match status" value="1"/>
</dbReference>
<evidence type="ECO:0000259" key="14">
    <source>
        <dbReference type="Pfam" id="PF01433"/>
    </source>
</evidence>
<dbReference type="RefSeq" id="WP_140047556.1">
    <property type="nucleotide sequence ID" value="NZ_BAAAEV010000001.1"/>
</dbReference>
<keyword evidence="15" id="KW-0031">Aminopeptidase</keyword>
<evidence type="ECO:0000256" key="7">
    <source>
        <dbReference type="ARBA" id="ARBA00022490"/>
    </source>
</evidence>
<dbReference type="EC" id="3.4.11.2" evidence="5"/>
<evidence type="ECO:0000256" key="3">
    <source>
        <dbReference type="ARBA" id="ARBA00004496"/>
    </source>
</evidence>
<dbReference type="CDD" id="cd09603">
    <property type="entry name" value="M1_APN_like"/>
    <property type="match status" value="1"/>
</dbReference>
<keyword evidence="13" id="KW-0732">Signal</keyword>
<gene>
    <name evidence="15" type="ORF">FHT01_002635</name>
</gene>
<name>A0ABX0U3L5_9SPHN</name>
<evidence type="ECO:0000256" key="12">
    <source>
        <dbReference type="ARBA" id="ARBA00023049"/>
    </source>
</evidence>
<dbReference type="GO" id="GO:0004177">
    <property type="term" value="F:aminopeptidase activity"/>
    <property type="evidence" value="ECO:0007669"/>
    <property type="project" value="UniProtKB-KW"/>
</dbReference>
<dbReference type="InterPro" id="IPR042097">
    <property type="entry name" value="Aminopeptidase_N-like_N_sf"/>
</dbReference>
<keyword evidence="11" id="KW-0862">Zinc</keyword>
<dbReference type="Proteomes" id="UP000788153">
    <property type="component" value="Unassembled WGS sequence"/>
</dbReference>
<comment type="caution">
    <text evidence="15">The sequence shown here is derived from an EMBL/GenBank/DDBJ whole genome shotgun (WGS) entry which is preliminary data.</text>
</comment>
<evidence type="ECO:0000313" key="16">
    <source>
        <dbReference type="Proteomes" id="UP000788153"/>
    </source>
</evidence>
<comment type="cofactor">
    <cofactor evidence="2">
        <name>Zn(2+)</name>
        <dbReference type="ChEBI" id="CHEBI:29105"/>
    </cofactor>
</comment>
<evidence type="ECO:0000256" key="4">
    <source>
        <dbReference type="ARBA" id="ARBA00010136"/>
    </source>
</evidence>
<dbReference type="InterPro" id="IPR034015">
    <property type="entry name" value="M1_LTA4H"/>
</dbReference>
<comment type="similarity">
    <text evidence="4">Belongs to the peptidase M1 family.</text>
</comment>
<comment type="catalytic activity">
    <reaction evidence="1">
        <text>Release of an N-terminal amino acid, Xaa-|-Yaa- from a peptide, amide or arylamide. Xaa is preferably Ala, but may be most amino acids including Pro (slow action). When a terminal hydrophobic residue is followed by a prolyl residue, the two may be released as an intact Xaa-Pro dipeptide.</text>
        <dbReference type="EC" id="3.4.11.2"/>
    </reaction>
</comment>
<keyword evidence="8" id="KW-0645">Protease</keyword>
<evidence type="ECO:0000256" key="8">
    <source>
        <dbReference type="ARBA" id="ARBA00022670"/>
    </source>
</evidence>
<dbReference type="SUPFAM" id="SSF63737">
    <property type="entry name" value="Leukotriene A4 hydrolase N-terminal domain"/>
    <property type="match status" value="1"/>
</dbReference>
<comment type="subcellular location">
    <subcellularLocation>
        <location evidence="3">Cytoplasm</location>
    </subcellularLocation>
</comment>
<feature type="signal peptide" evidence="13">
    <location>
        <begin position="1"/>
        <end position="19"/>
    </location>
</feature>
<keyword evidence="16" id="KW-1185">Reference proteome</keyword>
<keyword evidence="7" id="KW-0963">Cytoplasm</keyword>
<dbReference type="InterPro" id="IPR014782">
    <property type="entry name" value="Peptidase_M1_dom"/>
</dbReference>
<proteinExistence type="inferred from homology"/>
<dbReference type="PANTHER" id="PTHR45726">
    <property type="entry name" value="LEUKOTRIENE A-4 HYDROLASE"/>
    <property type="match status" value="1"/>
</dbReference>
<evidence type="ECO:0000256" key="6">
    <source>
        <dbReference type="ARBA" id="ARBA00015611"/>
    </source>
</evidence>
<evidence type="ECO:0000256" key="5">
    <source>
        <dbReference type="ARBA" id="ARBA00012564"/>
    </source>
</evidence>
<dbReference type="Gene3D" id="1.10.390.10">
    <property type="entry name" value="Neutral Protease Domain 2"/>
    <property type="match status" value="1"/>
</dbReference>
<keyword evidence="10" id="KW-0378">Hydrolase</keyword>
<dbReference type="PANTHER" id="PTHR45726:SF3">
    <property type="entry name" value="LEUKOTRIENE A-4 HYDROLASE"/>
    <property type="match status" value="1"/>
</dbReference>
<accession>A0ABX0U3L5</accession>
<dbReference type="Pfam" id="PF01433">
    <property type="entry name" value="Peptidase_M1"/>
    <property type="match status" value="1"/>
</dbReference>
<reference evidence="15 16" key="1">
    <citation type="submission" date="2020-03" db="EMBL/GenBank/DDBJ databases">
        <title>Genomic Encyclopedia of Type Strains, Phase IV (KMG-IV): sequencing the most valuable type-strain genomes for metagenomic binning, comparative biology and taxonomic classification.</title>
        <authorList>
            <person name="Goeker M."/>
        </authorList>
    </citation>
    <scope>NUCLEOTIDE SEQUENCE [LARGE SCALE GENOMIC DNA]</scope>
    <source>
        <strain evidence="15 16">DSM 22753</strain>
    </source>
</reference>
<keyword evidence="9" id="KW-0479">Metal-binding</keyword>
<evidence type="ECO:0000256" key="10">
    <source>
        <dbReference type="ARBA" id="ARBA00022801"/>
    </source>
</evidence>
<dbReference type="SUPFAM" id="SSF55486">
    <property type="entry name" value="Metalloproteases ('zincins'), catalytic domain"/>
    <property type="match status" value="1"/>
</dbReference>
<keyword evidence="12" id="KW-0482">Metalloprotease</keyword>
<evidence type="ECO:0000256" key="1">
    <source>
        <dbReference type="ARBA" id="ARBA00000098"/>
    </source>
</evidence>
<dbReference type="PRINTS" id="PR00756">
    <property type="entry name" value="ALADIPTASE"/>
</dbReference>
<feature type="chain" id="PRO_5046089463" description="Aminopeptidase N" evidence="13">
    <location>
        <begin position="20"/>
        <end position="561"/>
    </location>
</feature>
<dbReference type="EMBL" id="JAASQP010000001">
    <property type="protein sequence ID" value="NIJ25093.1"/>
    <property type="molecule type" value="Genomic_DNA"/>
</dbReference>
<feature type="domain" description="Peptidase M1 membrane alanine aminopeptidase" evidence="14">
    <location>
        <begin position="315"/>
        <end position="422"/>
    </location>
</feature>
<dbReference type="InterPro" id="IPR027268">
    <property type="entry name" value="Peptidase_M4/M1_CTD_sf"/>
</dbReference>
<organism evidence="15 16">
    <name type="scientific">Sphingomonas japonica</name>
    <dbReference type="NCBI Taxonomy" id="511662"/>
    <lineage>
        <taxon>Bacteria</taxon>
        <taxon>Pseudomonadati</taxon>
        <taxon>Pseudomonadota</taxon>
        <taxon>Alphaproteobacteria</taxon>
        <taxon>Sphingomonadales</taxon>
        <taxon>Sphingomonadaceae</taxon>
        <taxon>Sphingomonas</taxon>
    </lineage>
</organism>
<evidence type="ECO:0000256" key="13">
    <source>
        <dbReference type="SAM" id="SignalP"/>
    </source>
</evidence>